<organism evidence="4 5">
    <name type="scientific">Aphis craccivora</name>
    <name type="common">Cowpea aphid</name>
    <dbReference type="NCBI Taxonomy" id="307492"/>
    <lineage>
        <taxon>Eukaryota</taxon>
        <taxon>Metazoa</taxon>
        <taxon>Ecdysozoa</taxon>
        <taxon>Arthropoda</taxon>
        <taxon>Hexapoda</taxon>
        <taxon>Insecta</taxon>
        <taxon>Pterygota</taxon>
        <taxon>Neoptera</taxon>
        <taxon>Paraneoptera</taxon>
        <taxon>Hemiptera</taxon>
        <taxon>Sternorrhyncha</taxon>
        <taxon>Aphidomorpha</taxon>
        <taxon>Aphidoidea</taxon>
        <taxon>Aphididae</taxon>
        <taxon>Aphidini</taxon>
        <taxon>Aphis</taxon>
        <taxon>Aphis</taxon>
    </lineage>
</organism>
<dbReference type="Proteomes" id="UP000478052">
    <property type="component" value="Unassembled WGS sequence"/>
</dbReference>
<dbReference type="PANTHER" id="PTHR36159:SF1">
    <property type="entry name" value="RETROVIRUS-RELATED POL POLYPROTEIN FROM TRANSPOSON 412-LIKE PROTEIN"/>
    <property type="match status" value="1"/>
</dbReference>
<sequence>RERHTMSHVRKRNNNKGSGFINSVINHLPVELHLPGYRFAGPGTKLKERLARGERGINRLDELARAHDIAYDESNSLTDRHRADEILENQAWEVFKSKNTGIKEKAASWLVTTAMKAKRKLGAGCGFKQMVSAAKKAIKNKVNENNITKLVKTCLSAAKKSKKSKNKKTKTPRIIPIPKKGGVLPLIPIFAGLSALGALTGGVGNIVKVVNELNSGKNTPIHLGKGLYLAPHKGRISQEIKKIFKKLIVTLPNRALYDYEIIKYAVLLKIPHFIGVFSRDKLPQRSHNHESGVVNLDIEIGTGTHWVAYKKIGKQCNKIGFVYNNLDGVVSTSYTIPTGSYELKEIEVAIKRVLPKSDILFELRADNNTLKCSMFCSETVDFSMSNSIGQLLGFKNRKYDANVNHESDTLVNITKTNCIYIDSNLVMGSFINDVTAGYTDDCKITQIDYHSFLPYSTSALSNNDEVRIVLHNTESYTLPCESYIYIEGTITKPAEITDEIRFVNNGLSFLFSEMKYEINGTQIQKLVNPGISTTLKGYCSYNKSNIISHHNAAWDSDIKNANKDFIDSGNFNGCINLKDLFGFCEDYKRILINCNQQLILNRASLDINAIKQYKNNEVVADAPKLKDVKINITKILWRMPIVKVSDREKIRLLKVINNQKPLTCAFRSWELCEYPFLPQNTSHSWKVKTSNKLEKPRYVIIGFQTDRKNSSSKAMSYFDHCKIKNLKVYLNSEVFPYEDFQSDFTKNKMATLYRAYTEFQKSYYGHNEVTPLLNRSDFKNLSPIVVVDMSRQNDNRPYVLFCVLV</sequence>
<dbReference type="OrthoDB" id="6602770at2759"/>
<dbReference type="Pfam" id="PF21738">
    <property type="entry name" value="DJR-like_dom"/>
    <property type="match status" value="1"/>
</dbReference>
<feature type="region of interest" description="Disordered" evidence="1">
    <location>
        <begin position="1"/>
        <end position="20"/>
    </location>
</feature>
<feature type="compositionally biased region" description="Basic residues" evidence="1">
    <location>
        <begin position="1"/>
        <end position="14"/>
    </location>
</feature>
<dbReference type="PANTHER" id="PTHR36159">
    <property type="entry name" value="PROTEIN CBG23766"/>
    <property type="match status" value="1"/>
</dbReference>
<evidence type="ECO:0000256" key="1">
    <source>
        <dbReference type="SAM" id="MobiDB-lite"/>
    </source>
</evidence>
<dbReference type="AlphaFoldDB" id="A0A6G0XWN5"/>
<proteinExistence type="predicted"/>
<evidence type="ECO:0000313" key="5">
    <source>
        <dbReference type="Proteomes" id="UP000478052"/>
    </source>
</evidence>
<evidence type="ECO:0000259" key="3">
    <source>
        <dbReference type="Pfam" id="PF21738"/>
    </source>
</evidence>
<feature type="non-terminal residue" evidence="4">
    <location>
        <position position="1"/>
    </location>
</feature>
<protein>
    <submittedName>
        <fullName evidence="4">Uncharacterized protein</fullName>
    </submittedName>
</protein>
<feature type="domain" description="Double jelly roll-like" evidence="3">
    <location>
        <begin position="502"/>
        <end position="794"/>
    </location>
</feature>
<dbReference type="GO" id="GO:0005198">
    <property type="term" value="F:structural molecule activity"/>
    <property type="evidence" value="ECO:0007669"/>
    <property type="project" value="InterPro"/>
</dbReference>
<evidence type="ECO:0000259" key="2">
    <source>
        <dbReference type="Pfam" id="PF08398"/>
    </source>
</evidence>
<dbReference type="EMBL" id="VUJU01007485">
    <property type="protein sequence ID" value="KAF0745133.1"/>
    <property type="molecule type" value="Genomic_DNA"/>
</dbReference>
<reference evidence="4 5" key="1">
    <citation type="submission" date="2019-08" db="EMBL/GenBank/DDBJ databases">
        <title>Whole genome of Aphis craccivora.</title>
        <authorList>
            <person name="Voronova N.V."/>
            <person name="Shulinski R.S."/>
            <person name="Bandarenka Y.V."/>
            <person name="Zhorov D.G."/>
            <person name="Warner D."/>
        </authorList>
    </citation>
    <scope>NUCLEOTIDE SEQUENCE [LARGE SCALE GENOMIC DNA]</scope>
    <source>
        <strain evidence="4">180601</strain>
        <tissue evidence="4">Whole Body</tissue>
    </source>
</reference>
<name>A0A6G0XWN5_APHCR</name>
<keyword evidence="5" id="KW-1185">Reference proteome</keyword>
<accession>A0A6G0XWN5</accession>
<gene>
    <name evidence="4" type="ORF">FWK35_00023152</name>
</gene>
<dbReference type="Pfam" id="PF08398">
    <property type="entry name" value="Phospholip_A2_4"/>
    <property type="match status" value="1"/>
</dbReference>
<comment type="caution">
    <text evidence="4">The sequence shown here is derived from an EMBL/GenBank/DDBJ whole genome shotgun (WGS) entry which is preliminary data.</text>
</comment>
<feature type="domain" description="Phospholipase A2-like" evidence="2">
    <location>
        <begin position="31"/>
        <end position="89"/>
    </location>
</feature>
<dbReference type="InterPro" id="IPR013607">
    <property type="entry name" value="Phospholipase_A2-like"/>
</dbReference>
<dbReference type="InterPro" id="IPR049512">
    <property type="entry name" value="DJR-like_dom"/>
</dbReference>
<evidence type="ECO:0000313" key="4">
    <source>
        <dbReference type="EMBL" id="KAF0745133.1"/>
    </source>
</evidence>